<feature type="domain" description="POTRA" evidence="10">
    <location>
        <begin position="91"/>
        <end position="171"/>
    </location>
</feature>
<dbReference type="HAMAP" id="MF_01430">
    <property type="entry name" value="OM_assembly_BamA"/>
    <property type="match status" value="1"/>
</dbReference>
<dbReference type="PANTHER" id="PTHR12815">
    <property type="entry name" value="SORTING AND ASSEMBLY MACHINERY SAMM50 PROTEIN FAMILY MEMBER"/>
    <property type="match status" value="1"/>
</dbReference>
<dbReference type="Proteomes" id="UP000245474">
    <property type="component" value="Unassembled WGS sequence"/>
</dbReference>
<dbReference type="OrthoDB" id="9803054at2"/>
<organism evidence="11 12">
    <name type="scientific">Sediminicurvatus halobius</name>
    <dbReference type="NCBI Taxonomy" id="2182432"/>
    <lineage>
        <taxon>Bacteria</taxon>
        <taxon>Pseudomonadati</taxon>
        <taxon>Pseudomonadota</taxon>
        <taxon>Gammaproteobacteria</taxon>
        <taxon>Chromatiales</taxon>
        <taxon>Ectothiorhodospiraceae</taxon>
        <taxon>Sediminicurvatus</taxon>
    </lineage>
</organism>
<protein>
    <recommendedName>
        <fullName evidence="8 9">Outer membrane protein assembly factor BamA</fullName>
    </recommendedName>
</protein>
<dbReference type="InterPro" id="IPR023707">
    <property type="entry name" value="OM_assembly_BamA"/>
</dbReference>
<keyword evidence="5 8" id="KW-0677">Repeat</keyword>
<comment type="function">
    <text evidence="8">Part of the outer membrane protein assembly complex, which is involved in assembly and insertion of beta-barrel proteins into the outer membrane.</text>
</comment>
<dbReference type="RefSeq" id="WP_109677579.1">
    <property type="nucleotide sequence ID" value="NZ_CP086615.1"/>
</dbReference>
<evidence type="ECO:0000256" key="3">
    <source>
        <dbReference type="ARBA" id="ARBA00022692"/>
    </source>
</evidence>
<name>A0A2U2N497_9GAMM</name>
<dbReference type="AlphaFoldDB" id="A0A2U2N497"/>
<evidence type="ECO:0000256" key="6">
    <source>
        <dbReference type="ARBA" id="ARBA00023136"/>
    </source>
</evidence>
<comment type="subcellular location">
    <subcellularLocation>
        <location evidence="8">Cell outer membrane</location>
    </subcellularLocation>
    <subcellularLocation>
        <location evidence="1">Membrane</location>
    </subcellularLocation>
</comment>
<dbReference type="Pfam" id="PF01103">
    <property type="entry name" value="Omp85"/>
    <property type="match status" value="1"/>
</dbReference>
<dbReference type="Gene3D" id="3.10.20.310">
    <property type="entry name" value="membrane protein fhac"/>
    <property type="match status" value="5"/>
</dbReference>
<dbReference type="PANTHER" id="PTHR12815:SF23">
    <property type="entry name" value="OUTER MEMBRANE PROTEIN ASSEMBLY FACTOR BAMA"/>
    <property type="match status" value="1"/>
</dbReference>
<evidence type="ECO:0000256" key="4">
    <source>
        <dbReference type="ARBA" id="ARBA00022729"/>
    </source>
</evidence>
<feature type="signal peptide" evidence="8">
    <location>
        <begin position="1"/>
        <end position="22"/>
    </location>
</feature>
<feature type="domain" description="POTRA" evidence="10">
    <location>
        <begin position="346"/>
        <end position="420"/>
    </location>
</feature>
<comment type="similarity">
    <text evidence="8">Belongs to the BamA family.</text>
</comment>
<keyword evidence="3 8" id="KW-0812">Transmembrane</keyword>
<evidence type="ECO:0000256" key="5">
    <source>
        <dbReference type="ARBA" id="ARBA00022737"/>
    </source>
</evidence>
<dbReference type="PIRSF" id="PIRSF006076">
    <property type="entry name" value="OM_assembly_OMP85"/>
    <property type="match status" value="1"/>
</dbReference>
<accession>A0A2U2N497</accession>
<feature type="domain" description="POTRA" evidence="10">
    <location>
        <begin position="174"/>
        <end position="262"/>
    </location>
</feature>
<dbReference type="PROSITE" id="PS51779">
    <property type="entry name" value="POTRA"/>
    <property type="match status" value="5"/>
</dbReference>
<reference evidence="11 12" key="1">
    <citation type="submission" date="2018-05" db="EMBL/GenBank/DDBJ databases">
        <title>Spiribacter halobius sp. nov., a moderately halophilic bacterium isolated from marine solar saltern.</title>
        <authorList>
            <person name="Zheng W.-S."/>
            <person name="Lu D.-C."/>
            <person name="Du Z.-J."/>
        </authorList>
    </citation>
    <scope>NUCLEOTIDE SEQUENCE [LARGE SCALE GENOMIC DNA]</scope>
    <source>
        <strain evidence="11 12">E85</strain>
    </source>
</reference>
<dbReference type="Pfam" id="PF07244">
    <property type="entry name" value="POTRA"/>
    <property type="match status" value="4"/>
</dbReference>
<feature type="chain" id="PRO_5015794900" description="Outer membrane protein assembly factor BamA" evidence="8">
    <location>
        <begin position="23"/>
        <end position="759"/>
    </location>
</feature>
<feature type="domain" description="POTRA" evidence="10">
    <location>
        <begin position="265"/>
        <end position="343"/>
    </location>
</feature>
<sequence length="759" mass="84521" precursor="true">MRKRLVALTGAFLLFLAGAAQAFTVEEIRIRGLERIAEGTVLNYLPVAPGDDFGDGDAADAIEALYDTGFFEDVSLLRDGNRLIVSVVERPAIARIEFNGNDEIGDDDLREGLAGAGLGQGQSFDRSLLETIERELEQQYFALGFYDVQVSSTVSPLPRNRVALRLDIREGEPAAVQEITFVGNEAYDDDTLRDEFQMGPAPWWALFSNRDKYSRARLSGDLETLRAFYRDRGYINFEIVSTQVAITPDRQRIHITVNLDEGERYEVGDVDLAGELIFAEAELRELLAVESGSTYSQAAVTRTVEALREKLGERGYAFANVNPVPDVDEEAGTVNLTFFVDPAERVYVRRIRISGNERTRDDVIRGELRQLEGAWLSTEELRESERRLGRLGFFSDVSVETPRVPGESDQVDVEVDVTERLSGSLQAGIGFGTDQGVILNFGVSQDNLFGTGDRVEFAANSNRYNTLYRLSYLERNHTVSGIDRRYSLSYRDVDAEEADLADYGLTSITAAYGYRIPVSSNDTIGADLEVDDITLDLRNDATALQRDFVDRNGERNQVLRANLSWTRDTRDRAVFPRSGARQQARLEVSVPGSDLEYYRATYEQSRYFSLTEMTTVAFDGSLSYGDAYGTGERLPFYENYYAGGISTVRGFEGNSLGPRDENDDPTGGNLRALGRVELRFPLPGDAAQENLRLATFIDAGQVWDAETQDVNSSDLRYSAGLGLIWYSPLGPLTMSVAQPLNDEPNDETQTFQFSLGAFF</sequence>
<comment type="subunit">
    <text evidence="8">Part of the Bam complex.</text>
</comment>
<dbReference type="InterPro" id="IPR000184">
    <property type="entry name" value="Bac_surfAg_D15"/>
</dbReference>
<evidence type="ECO:0000313" key="11">
    <source>
        <dbReference type="EMBL" id="PWG63912.1"/>
    </source>
</evidence>
<keyword evidence="12" id="KW-1185">Reference proteome</keyword>
<dbReference type="Gene3D" id="2.40.160.50">
    <property type="entry name" value="membrane protein fhac: a member of the omp85/tpsb transporter family"/>
    <property type="match status" value="1"/>
</dbReference>
<evidence type="ECO:0000256" key="2">
    <source>
        <dbReference type="ARBA" id="ARBA00022452"/>
    </source>
</evidence>
<comment type="caution">
    <text evidence="11">The sequence shown here is derived from an EMBL/GenBank/DDBJ whole genome shotgun (WGS) entry which is preliminary data.</text>
</comment>
<dbReference type="GO" id="GO:1990063">
    <property type="term" value="C:Bam protein complex"/>
    <property type="evidence" value="ECO:0007669"/>
    <property type="project" value="TreeGrafter"/>
</dbReference>
<dbReference type="GO" id="GO:0043165">
    <property type="term" value="P:Gram-negative-bacterium-type cell outer membrane assembly"/>
    <property type="evidence" value="ECO:0007669"/>
    <property type="project" value="UniProtKB-UniRule"/>
</dbReference>
<dbReference type="InterPro" id="IPR039910">
    <property type="entry name" value="D15-like"/>
</dbReference>
<dbReference type="InterPro" id="IPR010827">
    <property type="entry name" value="BamA/TamA_POTRA"/>
</dbReference>
<dbReference type="GO" id="GO:0051205">
    <property type="term" value="P:protein insertion into membrane"/>
    <property type="evidence" value="ECO:0007669"/>
    <property type="project" value="UniProtKB-UniRule"/>
</dbReference>
<keyword evidence="2 8" id="KW-1134">Transmembrane beta strand</keyword>
<keyword evidence="6 8" id="KW-0472">Membrane</keyword>
<gene>
    <name evidence="8 11" type="primary">bamA</name>
    <name evidence="11" type="ORF">DEM34_06855</name>
</gene>
<evidence type="ECO:0000313" key="12">
    <source>
        <dbReference type="Proteomes" id="UP000245474"/>
    </source>
</evidence>
<evidence type="ECO:0000256" key="1">
    <source>
        <dbReference type="ARBA" id="ARBA00004370"/>
    </source>
</evidence>
<keyword evidence="4 8" id="KW-0732">Signal</keyword>
<evidence type="ECO:0000256" key="9">
    <source>
        <dbReference type="NCBIfam" id="TIGR03303"/>
    </source>
</evidence>
<dbReference type="InterPro" id="IPR034746">
    <property type="entry name" value="POTRA"/>
</dbReference>
<evidence type="ECO:0000256" key="8">
    <source>
        <dbReference type="HAMAP-Rule" id="MF_01430"/>
    </source>
</evidence>
<evidence type="ECO:0000259" key="10">
    <source>
        <dbReference type="PROSITE" id="PS51779"/>
    </source>
</evidence>
<dbReference type="NCBIfam" id="TIGR03303">
    <property type="entry name" value="OM_YaeT"/>
    <property type="match status" value="1"/>
</dbReference>
<keyword evidence="7 8" id="KW-0998">Cell outer membrane</keyword>
<proteinExistence type="inferred from homology"/>
<feature type="domain" description="POTRA" evidence="10">
    <location>
        <begin position="23"/>
        <end position="90"/>
    </location>
</feature>
<dbReference type="EMBL" id="QFFI01000008">
    <property type="protein sequence ID" value="PWG63912.1"/>
    <property type="molecule type" value="Genomic_DNA"/>
</dbReference>
<evidence type="ECO:0000256" key="7">
    <source>
        <dbReference type="ARBA" id="ARBA00023237"/>
    </source>
</evidence>